<dbReference type="AlphaFoldDB" id="A0A811NCV0"/>
<reference evidence="1" key="1">
    <citation type="submission" date="2020-10" db="EMBL/GenBank/DDBJ databases">
        <authorList>
            <person name="Han B."/>
            <person name="Lu T."/>
            <person name="Zhao Q."/>
            <person name="Huang X."/>
            <person name="Zhao Y."/>
        </authorList>
    </citation>
    <scope>NUCLEOTIDE SEQUENCE</scope>
</reference>
<name>A0A811NCV0_9POAL</name>
<evidence type="ECO:0000313" key="2">
    <source>
        <dbReference type="Proteomes" id="UP000604825"/>
    </source>
</evidence>
<dbReference type="PANTHER" id="PTHR32133">
    <property type="entry name" value="OS07G0120400 PROTEIN"/>
    <property type="match status" value="1"/>
</dbReference>
<keyword evidence="2" id="KW-1185">Reference proteome</keyword>
<organism evidence="1 2">
    <name type="scientific">Miscanthus lutarioriparius</name>
    <dbReference type="NCBI Taxonomy" id="422564"/>
    <lineage>
        <taxon>Eukaryota</taxon>
        <taxon>Viridiplantae</taxon>
        <taxon>Streptophyta</taxon>
        <taxon>Embryophyta</taxon>
        <taxon>Tracheophyta</taxon>
        <taxon>Spermatophyta</taxon>
        <taxon>Magnoliopsida</taxon>
        <taxon>Liliopsida</taxon>
        <taxon>Poales</taxon>
        <taxon>Poaceae</taxon>
        <taxon>PACMAD clade</taxon>
        <taxon>Panicoideae</taxon>
        <taxon>Andropogonodae</taxon>
        <taxon>Andropogoneae</taxon>
        <taxon>Saccharinae</taxon>
        <taxon>Miscanthus</taxon>
    </lineage>
</organism>
<dbReference type="Proteomes" id="UP000604825">
    <property type="component" value="Unassembled WGS sequence"/>
</dbReference>
<accession>A0A811NCV0</accession>
<sequence>MLGFFLSNDTAPKRMPRFVPTTSAPALFQPPPFDYNRMWTLDCRHGRVLCRAPRNADKLLVWDPITGDCQRLPWNQIAVYHQSSSAVLCAVSSCNHHDCHRGPFLVVSVGSGFLRLNGRLRWPHEDVGVCVLFQDWGMGGTNLSGHRNGDVVCTNTKTGILIGDELYFNIAEEAGTFALDLRSGLKKRITELVTEFTIFPFMSFYTPDCATRKLQLPADKLITVKLQY</sequence>
<evidence type="ECO:0000313" key="1">
    <source>
        <dbReference type="EMBL" id="CAD6221506.1"/>
    </source>
</evidence>
<proteinExistence type="predicted"/>
<gene>
    <name evidence="1" type="ORF">NCGR_LOCUS14772</name>
</gene>
<protein>
    <submittedName>
        <fullName evidence="1">Uncharacterized protein</fullName>
    </submittedName>
</protein>
<dbReference type="EMBL" id="CAJGYO010000003">
    <property type="protein sequence ID" value="CAD6221506.1"/>
    <property type="molecule type" value="Genomic_DNA"/>
</dbReference>
<comment type="caution">
    <text evidence="1">The sequence shown here is derived from an EMBL/GenBank/DDBJ whole genome shotgun (WGS) entry which is preliminary data.</text>
</comment>